<dbReference type="InterPro" id="IPR011009">
    <property type="entry name" value="Kinase-like_dom_sf"/>
</dbReference>
<name>D7FNM6_ECTSI</name>
<dbReference type="Pfam" id="PF03109">
    <property type="entry name" value="ABC1"/>
    <property type="match status" value="1"/>
</dbReference>
<dbReference type="InterPro" id="IPR050154">
    <property type="entry name" value="UbiB_kinase"/>
</dbReference>
<dbReference type="InterPro" id="IPR004147">
    <property type="entry name" value="ABC1_dom"/>
</dbReference>
<feature type="domain" description="ABC1 atypical kinase-like" evidence="3">
    <location>
        <begin position="137"/>
        <end position="334"/>
    </location>
</feature>
<gene>
    <name evidence="4" type="ORF">Esi_0018_0124</name>
</gene>
<dbReference type="Proteomes" id="UP000002630">
    <property type="component" value="Linkage Group LG02"/>
</dbReference>
<evidence type="ECO:0000259" key="3">
    <source>
        <dbReference type="Pfam" id="PF03109"/>
    </source>
</evidence>
<dbReference type="STRING" id="2880.D7FNM6"/>
<dbReference type="EMBL" id="FN648291">
    <property type="protein sequence ID" value="CBJ26037.1"/>
    <property type="molecule type" value="Genomic_DNA"/>
</dbReference>
<feature type="compositionally biased region" description="Basic and acidic residues" evidence="2">
    <location>
        <begin position="358"/>
        <end position="367"/>
    </location>
</feature>
<accession>D7FNM6</accession>
<dbReference type="CDD" id="cd05121">
    <property type="entry name" value="ABC1_ADCK3-like"/>
    <property type="match status" value="1"/>
</dbReference>
<organism evidence="4 5">
    <name type="scientific">Ectocarpus siliculosus</name>
    <name type="common">Brown alga</name>
    <name type="synonym">Conferva siliculosa</name>
    <dbReference type="NCBI Taxonomy" id="2880"/>
    <lineage>
        <taxon>Eukaryota</taxon>
        <taxon>Sar</taxon>
        <taxon>Stramenopiles</taxon>
        <taxon>Ochrophyta</taxon>
        <taxon>PX clade</taxon>
        <taxon>Phaeophyceae</taxon>
        <taxon>Ectocarpales</taxon>
        <taxon>Ectocarpaceae</taxon>
        <taxon>Ectocarpus</taxon>
    </lineage>
</organism>
<dbReference type="PANTHER" id="PTHR10566:SF128">
    <property type="entry name" value="UBIB DOMAIN CONTAINING KINASE"/>
    <property type="match status" value="1"/>
</dbReference>
<evidence type="ECO:0000256" key="1">
    <source>
        <dbReference type="ARBA" id="ARBA00009670"/>
    </source>
</evidence>
<dbReference type="OrthoDB" id="427480at2759"/>
<dbReference type="InParanoid" id="D7FNM6"/>
<dbReference type="PANTHER" id="PTHR10566">
    <property type="entry name" value="CHAPERONE-ACTIVITY OF BC1 COMPLEX CABC1 -RELATED"/>
    <property type="match status" value="1"/>
</dbReference>
<dbReference type="SUPFAM" id="SSF56112">
    <property type="entry name" value="Protein kinase-like (PK-like)"/>
    <property type="match status" value="1"/>
</dbReference>
<dbReference type="AlphaFoldDB" id="D7FNM6"/>
<evidence type="ECO:0000313" key="4">
    <source>
        <dbReference type="EMBL" id="CBJ26037.1"/>
    </source>
</evidence>
<evidence type="ECO:0000313" key="5">
    <source>
        <dbReference type="Proteomes" id="UP000002630"/>
    </source>
</evidence>
<proteinExistence type="inferred from homology"/>
<protein>
    <submittedName>
        <fullName evidence="4">ABC transporter-like</fullName>
    </submittedName>
</protein>
<feature type="region of interest" description="Disordered" evidence="2">
    <location>
        <begin position="1"/>
        <end position="32"/>
    </location>
</feature>
<dbReference type="EMBL" id="FN649727">
    <property type="protein sequence ID" value="CBJ26037.1"/>
    <property type="molecule type" value="Genomic_DNA"/>
</dbReference>
<dbReference type="eggNOG" id="KOG1235">
    <property type="taxonomic scope" value="Eukaryota"/>
</dbReference>
<comment type="similarity">
    <text evidence="1">Belongs to the protein kinase superfamily. ADCK protein kinase family.</text>
</comment>
<feature type="region of interest" description="Disordered" evidence="2">
    <location>
        <begin position="347"/>
        <end position="367"/>
    </location>
</feature>
<evidence type="ECO:0000256" key="2">
    <source>
        <dbReference type="SAM" id="MobiDB-lite"/>
    </source>
</evidence>
<reference evidence="4 5" key="1">
    <citation type="journal article" date="2010" name="Nature">
        <title>The Ectocarpus genome and the independent evolution of multicellularity in brown algae.</title>
        <authorList>
            <person name="Cock J.M."/>
            <person name="Sterck L."/>
            <person name="Rouze P."/>
            <person name="Scornet D."/>
            <person name="Allen A.E."/>
            <person name="Amoutzias G."/>
            <person name="Anthouard V."/>
            <person name="Artiguenave F."/>
            <person name="Aury J.M."/>
            <person name="Badger J.H."/>
            <person name="Beszteri B."/>
            <person name="Billiau K."/>
            <person name="Bonnet E."/>
            <person name="Bothwell J.H."/>
            <person name="Bowler C."/>
            <person name="Boyen C."/>
            <person name="Brownlee C."/>
            <person name="Carrano C.J."/>
            <person name="Charrier B."/>
            <person name="Cho G.Y."/>
            <person name="Coelho S.M."/>
            <person name="Collen J."/>
            <person name="Corre E."/>
            <person name="Da Silva C."/>
            <person name="Delage L."/>
            <person name="Delaroque N."/>
            <person name="Dittami S.M."/>
            <person name="Doulbeau S."/>
            <person name="Elias M."/>
            <person name="Farnham G."/>
            <person name="Gachon C.M."/>
            <person name="Gschloessl B."/>
            <person name="Heesch S."/>
            <person name="Jabbari K."/>
            <person name="Jubin C."/>
            <person name="Kawai H."/>
            <person name="Kimura K."/>
            <person name="Kloareg B."/>
            <person name="Kupper F.C."/>
            <person name="Lang D."/>
            <person name="Le Bail A."/>
            <person name="Leblanc C."/>
            <person name="Lerouge P."/>
            <person name="Lohr M."/>
            <person name="Lopez P.J."/>
            <person name="Martens C."/>
            <person name="Maumus F."/>
            <person name="Michel G."/>
            <person name="Miranda-Saavedra D."/>
            <person name="Morales J."/>
            <person name="Moreau H."/>
            <person name="Motomura T."/>
            <person name="Nagasato C."/>
            <person name="Napoli C.A."/>
            <person name="Nelson D.R."/>
            <person name="Nyvall-Collen P."/>
            <person name="Peters A.F."/>
            <person name="Pommier C."/>
            <person name="Potin P."/>
            <person name="Poulain J."/>
            <person name="Quesneville H."/>
            <person name="Read B."/>
            <person name="Rensing S.A."/>
            <person name="Ritter A."/>
            <person name="Rousvoal S."/>
            <person name="Samanta M."/>
            <person name="Samson G."/>
            <person name="Schroeder D.C."/>
            <person name="Segurens B."/>
            <person name="Strittmatter M."/>
            <person name="Tonon T."/>
            <person name="Tregear J.W."/>
            <person name="Valentin K."/>
            <person name="von Dassow P."/>
            <person name="Yamagishi T."/>
            <person name="Van de Peer Y."/>
            <person name="Wincker P."/>
        </authorList>
    </citation>
    <scope>NUCLEOTIDE SEQUENCE [LARGE SCALE GENOMIC DNA]</scope>
    <source>
        <strain evidence="5">Ec32 / CCAP1310/4</strain>
    </source>
</reference>
<sequence length="367" mass="40499">MVLTSDRSDIPPVSSWKPPWEARRETRGSLADGGYDPAAMDSYFELRPERALGRVAQILVEVCGVLLALGMDYLVSGNDTDTGIRVPTGEAEAGGNTPTRIRESVTRLGPNFVKIGQALASRPDLVGEAIAGELLLLQDAMPLFSNEVARRFIHEELGGYPEDIFEAMGDTPVAAASLGQVYKAQIDGRPVAVKVQRPDLLEAVGLDFYVARRVAEAITRLSRSSSFFGGRLVVRSDLVAAVDEYGSRLFEELDYRKEAQNMVQFRELYHAMPGILVPKVLLDYSAKRVITSEWIDGEKLVDNQAQVSPADLPILRVGIECTLTQLLDKGFLHAQDLEVKDKERTYGRVSTTSLRGRPPQERELPQE</sequence>
<keyword evidence="5" id="KW-1185">Reference proteome</keyword>